<dbReference type="AlphaFoldDB" id="A0AAW0GQZ5"/>
<dbReference type="GO" id="GO:0005634">
    <property type="term" value="C:nucleus"/>
    <property type="evidence" value="ECO:0007669"/>
    <property type="project" value="TreeGrafter"/>
</dbReference>
<comment type="caution">
    <text evidence="1">The sequence shown here is derived from an EMBL/GenBank/DDBJ whole genome shotgun (WGS) entry which is preliminary data.</text>
</comment>
<dbReference type="PANTHER" id="PTHR16079">
    <property type="entry name" value="UBIQUITIN LIGASE PROTEIN CHFR"/>
    <property type="match status" value="1"/>
</dbReference>
<gene>
    <name evidence="1" type="ORF">QCA50_001520</name>
</gene>
<keyword evidence="2" id="KW-1185">Reference proteome</keyword>
<dbReference type="GO" id="GO:0004842">
    <property type="term" value="F:ubiquitin-protein transferase activity"/>
    <property type="evidence" value="ECO:0007669"/>
    <property type="project" value="TreeGrafter"/>
</dbReference>
<evidence type="ECO:0008006" key="3">
    <source>
        <dbReference type="Google" id="ProtNLM"/>
    </source>
</evidence>
<reference evidence="1 2" key="1">
    <citation type="submission" date="2022-09" db="EMBL/GenBank/DDBJ databases">
        <authorList>
            <person name="Palmer J.M."/>
        </authorList>
    </citation>
    <scope>NUCLEOTIDE SEQUENCE [LARGE SCALE GENOMIC DNA]</scope>
    <source>
        <strain evidence="1 2">DSM 7382</strain>
    </source>
</reference>
<accession>A0AAW0GQZ5</accession>
<dbReference type="InterPro" id="IPR052256">
    <property type="entry name" value="E3_ubiquitin-ligase_CHFR"/>
</dbReference>
<name>A0AAW0GQZ5_9APHY</name>
<organism evidence="1 2">
    <name type="scientific">Cerrena zonata</name>
    <dbReference type="NCBI Taxonomy" id="2478898"/>
    <lineage>
        <taxon>Eukaryota</taxon>
        <taxon>Fungi</taxon>
        <taxon>Dikarya</taxon>
        <taxon>Basidiomycota</taxon>
        <taxon>Agaricomycotina</taxon>
        <taxon>Agaricomycetes</taxon>
        <taxon>Polyporales</taxon>
        <taxon>Cerrenaceae</taxon>
        <taxon>Cerrena</taxon>
    </lineage>
</organism>
<proteinExistence type="predicted"/>
<dbReference type="GO" id="GO:0016567">
    <property type="term" value="P:protein ubiquitination"/>
    <property type="evidence" value="ECO:0007669"/>
    <property type="project" value="TreeGrafter"/>
</dbReference>
<sequence length="445" mass="51671">MKFEDLPSDIVDRILMSIPDFTTLSAALLTSKAHVYNVYQAHPKSVFHAVAYNITGPAIRQALCVAKMAEEAEALYDEESDDSDEQATVIVELLSDDEQVIEKLLSDKNVTSVLRKNAKIVNKLEDLFSRRNKDRTSTKTALTEAESKRFHRGIYRLWALVLFQEHNYGDTLEEKITDYLENLSLSEILEIDRVRDFFDDTRLWLNLACHDSPTEPSQFIPCPNGLLSAIEELDIIRFIEEYSINPPQKVFNSLSKTLITRHQLDDKKRAEQRAKAIIDNVEGPNDICHRCNAVKGLQLWGPTNWDLLRGHLELKNVFLGYLRTNPIERAAFRQYVFDNYHPLRGVGHQFSDFIEQCFDTDAENTENWDKTKWHCLDCVHIFLKQRAWKWWYQQKQEQPGYQAVDDCWYGYNCRTQTHKWAHAQKLNHLCVPTRGDPHPDEQAAA</sequence>
<dbReference type="GO" id="GO:0006511">
    <property type="term" value="P:ubiquitin-dependent protein catabolic process"/>
    <property type="evidence" value="ECO:0007669"/>
    <property type="project" value="TreeGrafter"/>
</dbReference>
<evidence type="ECO:0000313" key="2">
    <source>
        <dbReference type="Proteomes" id="UP001385951"/>
    </source>
</evidence>
<dbReference type="PANTHER" id="PTHR16079:SF4">
    <property type="entry name" value="E3 UBIQUITIN-PROTEIN LIGASE CHFR"/>
    <property type="match status" value="1"/>
</dbReference>
<evidence type="ECO:0000313" key="1">
    <source>
        <dbReference type="EMBL" id="KAK7694337.1"/>
    </source>
</evidence>
<protein>
    <recommendedName>
        <fullName evidence="3">F-box domain-containing protein</fullName>
    </recommendedName>
</protein>
<dbReference type="EMBL" id="JASBNA010000002">
    <property type="protein sequence ID" value="KAK7694337.1"/>
    <property type="molecule type" value="Genomic_DNA"/>
</dbReference>
<dbReference type="Proteomes" id="UP001385951">
    <property type="component" value="Unassembled WGS sequence"/>
</dbReference>